<comment type="caution">
    <text evidence="2">The sequence shown here is derived from an EMBL/GenBank/DDBJ whole genome shotgun (WGS) entry which is preliminary data.</text>
</comment>
<evidence type="ECO:0000256" key="1">
    <source>
        <dbReference type="ARBA" id="ARBA00023002"/>
    </source>
</evidence>
<accession>A0ABN7UZ58</accession>
<dbReference type="Proteomes" id="UP000789901">
    <property type="component" value="Unassembled WGS sequence"/>
</dbReference>
<keyword evidence="3" id="KW-1185">Reference proteome</keyword>
<feature type="non-terminal residue" evidence="2">
    <location>
        <position position="1"/>
    </location>
</feature>
<dbReference type="PANTHER" id="PTHR43157">
    <property type="entry name" value="PHOSPHATIDYLINOSITOL-GLYCAN BIOSYNTHESIS CLASS F PROTEIN-RELATED"/>
    <property type="match status" value="1"/>
</dbReference>
<dbReference type="PANTHER" id="PTHR43157:SF31">
    <property type="entry name" value="PHOSPHATIDYLINOSITOL-GLYCAN BIOSYNTHESIS CLASS F PROTEIN"/>
    <property type="match status" value="1"/>
</dbReference>
<dbReference type="Gene3D" id="3.40.50.720">
    <property type="entry name" value="NAD(P)-binding Rossmann-like Domain"/>
    <property type="match status" value="1"/>
</dbReference>
<proteinExistence type="predicted"/>
<evidence type="ECO:0000313" key="2">
    <source>
        <dbReference type="EMBL" id="CAG8692610.1"/>
    </source>
</evidence>
<dbReference type="EMBL" id="CAJVQB010006852">
    <property type="protein sequence ID" value="CAG8692610.1"/>
    <property type="molecule type" value="Genomic_DNA"/>
</dbReference>
<gene>
    <name evidence="2" type="ORF">GMARGA_LOCUS11615</name>
</gene>
<name>A0ABN7UZ58_GIGMA</name>
<evidence type="ECO:0000313" key="3">
    <source>
        <dbReference type="Proteomes" id="UP000789901"/>
    </source>
</evidence>
<sequence>IEFDKLNDPNAHTIYKKYGQSKLATILFIIELNKRLSDTNVYCNVNTAFSHGVMSSWRSWVKLIVPIIEFFLLTPNDGALTQLYCATSPEIEEKNYRAKYFIPFGKLSETTNHGKDEELAKKLWDFSEKFVKEKLGDEILSKCFA</sequence>
<reference evidence="2 3" key="1">
    <citation type="submission" date="2021-06" db="EMBL/GenBank/DDBJ databases">
        <authorList>
            <person name="Kallberg Y."/>
            <person name="Tangrot J."/>
            <person name="Rosling A."/>
        </authorList>
    </citation>
    <scope>NUCLEOTIDE SEQUENCE [LARGE SCALE GENOMIC DNA]</scope>
    <source>
        <strain evidence="2 3">120-4 pot B 10/14</strain>
    </source>
</reference>
<keyword evidence="1" id="KW-0560">Oxidoreductase</keyword>
<organism evidence="2 3">
    <name type="scientific">Gigaspora margarita</name>
    <dbReference type="NCBI Taxonomy" id="4874"/>
    <lineage>
        <taxon>Eukaryota</taxon>
        <taxon>Fungi</taxon>
        <taxon>Fungi incertae sedis</taxon>
        <taxon>Mucoromycota</taxon>
        <taxon>Glomeromycotina</taxon>
        <taxon>Glomeromycetes</taxon>
        <taxon>Diversisporales</taxon>
        <taxon>Gigasporaceae</taxon>
        <taxon>Gigaspora</taxon>
    </lineage>
</organism>
<protein>
    <submittedName>
        <fullName evidence="2">2789_t:CDS:1</fullName>
    </submittedName>
</protein>